<dbReference type="SUPFAM" id="SSF81660">
    <property type="entry name" value="Metal cation-transporting ATPase, ATP-binding domain N"/>
    <property type="match status" value="1"/>
</dbReference>
<dbReference type="SUPFAM" id="SSF81653">
    <property type="entry name" value="Calcium ATPase, transduction domain A"/>
    <property type="match status" value="1"/>
</dbReference>
<dbReference type="EMBL" id="AHGT01000004">
    <property type="protein sequence ID" value="ESU39337.1"/>
    <property type="molecule type" value="Genomic_DNA"/>
</dbReference>
<evidence type="ECO:0000256" key="3">
    <source>
        <dbReference type="ARBA" id="ARBA00022723"/>
    </source>
</evidence>
<dbReference type="NCBIfam" id="TIGR01494">
    <property type="entry name" value="ATPase_P-type"/>
    <property type="match status" value="2"/>
</dbReference>
<dbReference type="GO" id="GO:0016887">
    <property type="term" value="F:ATP hydrolysis activity"/>
    <property type="evidence" value="ECO:0007669"/>
    <property type="project" value="InterPro"/>
</dbReference>
<comment type="subcellular location">
    <subcellularLocation>
        <location evidence="1">Membrane</location>
        <topology evidence="1">Multi-pass membrane protein</topology>
    </subcellularLocation>
</comment>
<feature type="transmembrane region" description="Helical" evidence="7">
    <location>
        <begin position="49"/>
        <end position="72"/>
    </location>
</feature>
<dbReference type="VEuPathDB" id="GiardiaDB:GL50803_0016958"/>
<dbReference type="PANTHER" id="PTHR24092">
    <property type="entry name" value="PROBABLE PHOSPHOLIPID-TRANSPORTING ATPASE"/>
    <property type="match status" value="1"/>
</dbReference>
<dbReference type="SUPFAM" id="SSF81665">
    <property type="entry name" value="Calcium ATPase, transmembrane domain M"/>
    <property type="match status" value="1"/>
</dbReference>
<evidence type="ECO:0000313" key="11">
    <source>
        <dbReference type="Proteomes" id="UP000018320"/>
    </source>
</evidence>
<dbReference type="Gene3D" id="3.40.50.1000">
    <property type="entry name" value="HAD superfamily/HAD-like"/>
    <property type="match status" value="3"/>
</dbReference>
<dbReference type="Pfam" id="PF00122">
    <property type="entry name" value="E1-E2_ATPase"/>
    <property type="match status" value="1"/>
</dbReference>
<sequence length="1286" mass="144367">MGCCCCCCRPIEGEEEDITLRFRGLAVNYGGRKFLPNVIKTRTYNWISFPFIVLLLQFKPFFSQFFTAVALLQIFRALKVGLAFTYYLPLIFIFLVSIGRELYTELGCYKRDKITNSMLYQILSDSGIRTVRSDELQVGDIIYLAPGQNIPADILILHGTEPLYLKTTNLDGETDYKSRTACFDTTDIYSTDYKDILRKKLDSHILQYEPPSSQLYKFNGKFVLLSAPQDVSMSPVMPISLANTAWMNCTLAKGSVTGLVIYTGKQVRIMLGRKKPKSKSGKIDVDINLYVKGLFVLCIFLAFVLTMAGSVYSLVTFIRWIIILNAIIPLAMKVSLEYGKFTMAGTISYDPEIPGVRVQNSNLVEELGLINHIFSDKTGTLTKNDMWLHEVVGSNKNVTDGCETMLHALMTCHNVELVTERCRSIKVTAKNGIVQHSDQDSEENQAKQLVPQKTNTRIVLEEEKVIEGFGEAVSLCFTNHTTNEYLLLNNYIGASPDEVAIIRGMHARGHILKEKTHNRIQYSSGTEDYEFELIHVFPFTSETRRMSVIVRDRETQVVYLFVKGADTAIEVISKPCDWMRNVVDQLATIGRRTLVYAYRILSADDLDAFQRAWMSAAEDINSRQDKLDQAEEDLLVNLDVLCVTGIEDQLQDNVKDTIQSLKRAGIKFWMLTGDKIITSLSIAQACGILPNDVISKHTDFCSRVSEIGNSTSRCVELDAQTGDVQHSLHIVGENTSSSAMQLASVASNPITMSPLDPVLITTTCAQERSHSCSSPKSGLRSPLHHRTNRALLRHPLKKSGLRNKKLANIKESAYVRKSQGVFFLTEELSLDRLLQTLHDVLAVVETQKNIAIIIDGGAIDALLGTYPTNYFYRYRIHPITGSLLPLPLILKAWRYFVRFLYVYFTGKAKSGKGSLGPDAKIRELFAEVTCRAETVICCRCTPGQKALVSEIITTYSGKQSLGIGDGANDVPLIQLCAVGVGIAGKEGTQAANSADFVINEFQGLKKLLLWHGRNSYIGSAQMCQFIMQRGITQTLLQIWFSMLYYFVTLVIYTGVLLLGFATFFTMLPPFNYYINEDIDYKLVMQYPEVYRYTSSGRLISFKTFCLWLLASIVISFMIFVSLVCVFPWDVIYTEFVLVSFAALLINQLLLISFTSHRWSVLLVITLVGSYASFYIVQTIYPDIFPLSFLYSFSFTWSSLYIAFSAALPIYIGSLLVKHLSVPPVIKKLRKLRAPADCACCAKKSNCACTKSPIHYYSSTGTYYFNLTDKAANVLTCRYCSTCPCKC</sequence>
<dbReference type="SUPFAM" id="SSF56784">
    <property type="entry name" value="HAD-like"/>
    <property type="match status" value="1"/>
</dbReference>
<evidence type="ECO:0000256" key="6">
    <source>
        <dbReference type="ARBA" id="ARBA00023136"/>
    </source>
</evidence>
<evidence type="ECO:0000256" key="7">
    <source>
        <dbReference type="SAM" id="Phobius"/>
    </source>
</evidence>
<evidence type="ECO:0000256" key="4">
    <source>
        <dbReference type="ARBA" id="ARBA00022842"/>
    </source>
</evidence>
<feature type="domain" description="P-type ATPase A" evidence="8">
    <location>
        <begin position="122"/>
        <end position="178"/>
    </location>
</feature>
<evidence type="ECO:0000256" key="2">
    <source>
        <dbReference type="ARBA" id="ARBA00022692"/>
    </source>
</evidence>
<keyword evidence="4" id="KW-0460">Magnesium</keyword>
<evidence type="ECO:0000259" key="8">
    <source>
        <dbReference type="Pfam" id="PF00122"/>
    </source>
</evidence>
<comment type="caution">
    <text evidence="10">The sequence shown here is derived from an EMBL/GenBank/DDBJ whole genome shotgun (WGS) entry which is preliminary data.</text>
</comment>
<keyword evidence="5 7" id="KW-1133">Transmembrane helix</keyword>
<keyword evidence="2 7" id="KW-0812">Transmembrane</keyword>
<dbReference type="GO" id="GO:0045332">
    <property type="term" value="P:phospholipid translocation"/>
    <property type="evidence" value="ECO:0007669"/>
    <property type="project" value="TreeGrafter"/>
</dbReference>
<proteinExistence type="predicted"/>
<gene>
    <name evidence="10" type="ORF">DHA2_16958</name>
</gene>
<feature type="transmembrane region" description="Helical" evidence="7">
    <location>
        <begin position="1042"/>
        <end position="1064"/>
    </location>
</feature>
<dbReference type="GO" id="GO:0005768">
    <property type="term" value="C:endosome"/>
    <property type="evidence" value="ECO:0007669"/>
    <property type="project" value="TreeGrafter"/>
</dbReference>
<dbReference type="InterPro" id="IPR036412">
    <property type="entry name" value="HAD-like_sf"/>
</dbReference>
<feature type="transmembrane region" description="Helical" evidence="7">
    <location>
        <begin position="1200"/>
        <end position="1220"/>
    </location>
</feature>
<feature type="transmembrane region" description="Helical" evidence="7">
    <location>
        <begin position="289"/>
        <end position="311"/>
    </location>
</feature>
<keyword evidence="3" id="KW-0479">Metal-binding</keyword>
<dbReference type="InterPro" id="IPR032630">
    <property type="entry name" value="P_typ_ATPase_c"/>
</dbReference>
<dbReference type="Pfam" id="PF16212">
    <property type="entry name" value="PhoLip_ATPase_C"/>
    <property type="match status" value="1"/>
</dbReference>
<dbReference type="InterPro" id="IPR018303">
    <property type="entry name" value="ATPase_P-typ_P_site"/>
</dbReference>
<feature type="transmembrane region" description="Helical" evidence="7">
    <location>
        <begin position="1160"/>
        <end position="1180"/>
    </location>
</feature>
<dbReference type="InterPro" id="IPR059000">
    <property type="entry name" value="ATPase_P-type_domA"/>
</dbReference>
<dbReference type="InterPro" id="IPR023298">
    <property type="entry name" value="ATPase_P-typ_TM_dom_sf"/>
</dbReference>
<feature type="transmembrane region" description="Helical" evidence="7">
    <location>
        <begin position="1134"/>
        <end position="1153"/>
    </location>
</feature>
<dbReference type="GO" id="GO:0006897">
    <property type="term" value="P:endocytosis"/>
    <property type="evidence" value="ECO:0007669"/>
    <property type="project" value="TreeGrafter"/>
</dbReference>
<dbReference type="Pfam" id="PF00702">
    <property type="entry name" value="Hydrolase"/>
    <property type="match status" value="1"/>
</dbReference>
<evidence type="ECO:0000313" key="10">
    <source>
        <dbReference type="EMBL" id="ESU39337.1"/>
    </source>
</evidence>
<dbReference type="PRINTS" id="PR00119">
    <property type="entry name" value="CATATPASE"/>
</dbReference>
<dbReference type="GO" id="GO:0140326">
    <property type="term" value="F:ATPase-coupled intramembrane lipid transporter activity"/>
    <property type="evidence" value="ECO:0007669"/>
    <property type="project" value="TreeGrafter"/>
</dbReference>
<keyword evidence="6 7" id="KW-0472">Membrane</keyword>
<feature type="transmembrane region" description="Helical" evidence="7">
    <location>
        <begin position="1104"/>
        <end position="1128"/>
    </location>
</feature>
<dbReference type="InterPro" id="IPR023299">
    <property type="entry name" value="ATPase_P-typ_cyto_dom_N"/>
</dbReference>
<feature type="domain" description="P-type ATPase C-terminal" evidence="9">
    <location>
        <begin position="991"/>
        <end position="1207"/>
    </location>
</feature>
<protein>
    <submittedName>
        <fullName evidence="10">Phospholipid-translocating P-type ATPase (Flippase)</fullName>
    </submittedName>
</protein>
<accession>V6TLY1</accession>
<dbReference type="VEuPathDB" id="GiardiaDB:GL50581_2201"/>
<name>V6TLY1_GIAIN</name>
<dbReference type="GO" id="GO:0005524">
    <property type="term" value="F:ATP binding"/>
    <property type="evidence" value="ECO:0007669"/>
    <property type="project" value="InterPro"/>
</dbReference>
<dbReference type="InterPro" id="IPR001757">
    <property type="entry name" value="P_typ_ATPase"/>
</dbReference>
<feature type="transmembrane region" description="Helical" evidence="7">
    <location>
        <begin position="84"/>
        <end position="103"/>
    </location>
</feature>
<evidence type="ECO:0000256" key="5">
    <source>
        <dbReference type="ARBA" id="ARBA00022989"/>
    </source>
</evidence>
<dbReference type="GO" id="GO:0005802">
    <property type="term" value="C:trans-Golgi network"/>
    <property type="evidence" value="ECO:0007669"/>
    <property type="project" value="TreeGrafter"/>
</dbReference>
<dbReference type="PANTHER" id="PTHR24092:SF5">
    <property type="entry name" value="PHOSPHOLIPID-TRANSPORTING ATPASE"/>
    <property type="match status" value="1"/>
</dbReference>
<dbReference type="GO" id="GO:0006890">
    <property type="term" value="P:retrograde vesicle-mediated transport, Golgi to endoplasmic reticulum"/>
    <property type="evidence" value="ECO:0007669"/>
    <property type="project" value="TreeGrafter"/>
</dbReference>
<dbReference type="VEuPathDB" id="GiardiaDB:DHA2_16958"/>
<dbReference type="VEuPathDB" id="GiardiaDB:QR46_4234"/>
<dbReference type="Proteomes" id="UP000018320">
    <property type="component" value="Unassembled WGS sequence"/>
</dbReference>
<dbReference type="Gene3D" id="2.70.150.10">
    <property type="entry name" value="Calcium-transporting ATPase, cytoplasmic transduction domain A"/>
    <property type="match status" value="2"/>
</dbReference>
<dbReference type="Gene3D" id="3.40.1110.10">
    <property type="entry name" value="Calcium-transporting ATPase, cytoplasmic domain N"/>
    <property type="match status" value="2"/>
</dbReference>
<dbReference type="Gene3D" id="1.20.1110.10">
    <property type="entry name" value="Calcium-transporting ATPase, transmembrane domain"/>
    <property type="match status" value="1"/>
</dbReference>
<evidence type="ECO:0000256" key="1">
    <source>
        <dbReference type="ARBA" id="ARBA00004141"/>
    </source>
</evidence>
<dbReference type="InterPro" id="IPR008250">
    <property type="entry name" value="ATPase_P-typ_transduc_dom_A_sf"/>
</dbReference>
<organism evidence="10 11">
    <name type="scientific">Giardia intestinalis</name>
    <name type="common">Giardia lamblia</name>
    <dbReference type="NCBI Taxonomy" id="5741"/>
    <lineage>
        <taxon>Eukaryota</taxon>
        <taxon>Metamonada</taxon>
        <taxon>Diplomonadida</taxon>
        <taxon>Hexamitidae</taxon>
        <taxon>Giardiinae</taxon>
        <taxon>Giardia</taxon>
    </lineage>
</organism>
<dbReference type="PROSITE" id="PS00154">
    <property type="entry name" value="ATPASE_E1_E2"/>
    <property type="match status" value="1"/>
</dbReference>
<evidence type="ECO:0000259" key="9">
    <source>
        <dbReference type="Pfam" id="PF16212"/>
    </source>
</evidence>
<reference evidence="11" key="1">
    <citation type="submission" date="2012-02" db="EMBL/GenBank/DDBJ databases">
        <title>Genome sequencing of Giardia lamblia Genotypes A2 and B isolates (DH and GS) and comparative analysis with the genomes of Genotypes A1 and E (WB and Pig).</title>
        <authorList>
            <person name="Adam R."/>
            <person name="Dahlstrom E."/>
            <person name="Martens C."/>
            <person name="Bruno D."/>
            <person name="Barbian K."/>
            <person name="Porcella S.F."/>
            <person name="Nash T."/>
        </authorList>
    </citation>
    <scope>NUCLEOTIDE SEQUENCE</scope>
    <source>
        <strain evidence="11">DH</strain>
    </source>
</reference>
<dbReference type="GO" id="GO:0005886">
    <property type="term" value="C:plasma membrane"/>
    <property type="evidence" value="ECO:0007669"/>
    <property type="project" value="TreeGrafter"/>
</dbReference>
<dbReference type="GO" id="GO:0046872">
    <property type="term" value="F:metal ion binding"/>
    <property type="evidence" value="ECO:0007669"/>
    <property type="project" value="UniProtKB-KW"/>
</dbReference>
<reference evidence="10 11" key="2">
    <citation type="journal article" date="2013" name="Genome Biol. Evol.">
        <title>Genome sequencing of Giardia lamblia genotypes A2 and B isolates (DH and GS) and comparative analysis with the genomes of genotypes A1 and E (WB and Pig).</title>
        <authorList>
            <person name="Adam R.D."/>
            <person name="Dahlstrom E.W."/>
            <person name="Martens C.A."/>
            <person name="Bruno D.P."/>
            <person name="Barbian K.D."/>
            <person name="Ricklefs S.M."/>
            <person name="Hernandez M.M."/>
            <person name="Narla N.P."/>
            <person name="Patel R.B."/>
            <person name="Porcella S.F."/>
            <person name="Nash T.E."/>
        </authorList>
    </citation>
    <scope>NUCLEOTIDE SEQUENCE [LARGE SCALE GENOMIC DNA]</scope>
    <source>
        <strain evidence="10 11">DH</strain>
    </source>
</reference>
<dbReference type="InterPro" id="IPR023214">
    <property type="entry name" value="HAD_sf"/>
</dbReference>